<organism evidence="2 3">
    <name type="scientific">Saccharothrix algeriensis</name>
    <dbReference type="NCBI Taxonomy" id="173560"/>
    <lineage>
        <taxon>Bacteria</taxon>
        <taxon>Bacillati</taxon>
        <taxon>Actinomycetota</taxon>
        <taxon>Actinomycetes</taxon>
        <taxon>Pseudonocardiales</taxon>
        <taxon>Pseudonocardiaceae</taxon>
        <taxon>Saccharothrix</taxon>
    </lineage>
</organism>
<feature type="compositionally biased region" description="Pro residues" evidence="1">
    <location>
        <begin position="1"/>
        <end position="13"/>
    </location>
</feature>
<feature type="region of interest" description="Disordered" evidence="1">
    <location>
        <begin position="1"/>
        <end position="113"/>
    </location>
</feature>
<accession>A0ABS2SFK0</accession>
<feature type="compositionally biased region" description="Low complexity" evidence="1">
    <location>
        <begin position="26"/>
        <end position="38"/>
    </location>
</feature>
<comment type="caution">
    <text evidence="2">The sequence shown here is derived from an EMBL/GenBank/DDBJ whole genome shotgun (WGS) entry which is preliminary data.</text>
</comment>
<dbReference type="RefSeq" id="WP_204845603.1">
    <property type="nucleotide sequence ID" value="NZ_JAFBCL010000001.1"/>
</dbReference>
<feature type="compositionally biased region" description="Low complexity" evidence="1">
    <location>
        <begin position="72"/>
        <end position="96"/>
    </location>
</feature>
<sequence length="148" mass="15454">MPVAPPHPRPGPEPSGADPRHPGPRTPADAARTTAQRQATDHRNPAAPEQRGFQVTNPTAAPRKRGAGPTDTAPQPGTASATAPATASRGAPGAAPEPQAVKHTGMTGGHASADLDELARKLLEPLTRRLRAELRAGRERAGRLHDRR</sequence>
<protein>
    <submittedName>
        <fullName evidence="2">Syndecan 1</fullName>
    </submittedName>
</protein>
<evidence type="ECO:0000313" key="3">
    <source>
        <dbReference type="Proteomes" id="UP001195724"/>
    </source>
</evidence>
<gene>
    <name evidence="2" type="ORF">JOE68_005896</name>
</gene>
<name>A0ABS2SFK0_9PSEU</name>
<dbReference type="Proteomes" id="UP001195724">
    <property type="component" value="Unassembled WGS sequence"/>
</dbReference>
<reference evidence="2 3" key="1">
    <citation type="submission" date="2021-01" db="EMBL/GenBank/DDBJ databases">
        <title>Sequencing the genomes of 1000 actinobacteria strains.</title>
        <authorList>
            <person name="Klenk H.-P."/>
        </authorList>
    </citation>
    <scope>NUCLEOTIDE SEQUENCE [LARGE SCALE GENOMIC DNA]</scope>
    <source>
        <strain evidence="2 3">DSM 44581</strain>
    </source>
</reference>
<evidence type="ECO:0000256" key="1">
    <source>
        <dbReference type="SAM" id="MobiDB-lite"/>
    </source>
</evidence>
<keyword evidence="3" id="KW-1185">Reference proteome</keyword>
<dbReference type="EMBL" id="JAFBCL010000001">
    <property type="protein sequence ID" value="MBM7815031.1"/>
    <property type="molecule type" value="Genomic_DNA"/>
</dbReference>
<evidence type="ECO:0000313" key="2">
    <source>
        <dbReference type="EMBL" id="MBM7815031.1"/>
    </source>
</evidence>
<proteinExistence type="predicted"/>